<evidence type="ECO:0000256" key="6">
    <source>
        <dbReference type="ARBA" id="ARBA00023136"/>
    </source>
</evidence>
<dbReference type="AlphaFoldDB" id="A0A2D6YKA5"/>
<comment type="subcellular location">
    <subcellularLocation>
        <location evidence="1">Membrane</location>
        <topology evidence="1">Multi-pass membrane protein</topology>
    </subcellularLocation>
</comment>
<evidence type="ECO:0000256" key="11">
    <source>
        <dbReference type="SAM" id="Phobius"/>
    </source>
</evidence>
<dbReference type="Gene3D" id="1.10.3080.10">
    <property type="entry name" value="Clc chloride channel"/>
    <property type="match status" value="1"/>
</dbReference>
<feature type="transmembrane region" description="Helical" evidence="11">
    <location>
        <begin position="175"/>
        <end position="202"/>
    </location>
</feature>
<accession>A0A2D6YKA5</accession>
<dbReference type="InterPro" id="IPR050368">
    <property type="entry name" value="ClC-type_chloride_channel"/>
</dbReference>
<evidence type="ECO:0000256" key="7">
    <source>
        <dbReference type="ARBA" id="ARBA00023173"/>
    </source>
</evidence>
<feature type="domain" description="CBS" evidence="12">
    <location>
        <begin position="533"/>
        <end position="589"/>
    </location>
</feature>
<dbReference type="SMART" id="SM00116">
    <property type="entry name" value="CBS"/>
    <property type="match status" value="2"/>
</dbReference>
<evidence type="ECO:0000256" key="5">
    <source>
        <dbReference type="ARBA" id="ARBA00023065"/>
    </source>
</evidence>
<dbReference type="InterPro" id="IPR046342">
    <property type="entry name" value="CBS_dom_sf"/>
</dbReference>
<dbReference type="Proteomes" id="UP000226525">
    <property type="component" value="Unassembled WGS sequence"/>
</dbReference>
<dbReference type="InterPro" id="IPR001807">
    <property type="entry name" value="ClC"/>
</dbReference>
<dbReference type="CDD" id="cd00400">
    <property type="entry name" value="Voltage_gated_ClC"/>
    <property type="match status" value="1"/>
</dbReference>
<name>A0A2D6YKA5_9DELT</name>
<feature type="transmembrane region" description="Helical" evidence="11">
    <location>
        <begin position="241"/>
        <end position="262"/>
    </location>
</feature>
<protein>
    <recommendedName>
        <fullName evidence="12">CBS domain-containing protein</fullName>
    </recommendedName>
</protein>
<keyword evidence="10" id="KW-0129">CBS domain</keyword>
<evidence type="ECO:0000256" key="1">
    <source>
        <dbReference type="ARBA" id="ARBA00004141"/>
    </source>
</evidence>
<dbReference type="Pfam" id="PF00571">
    <property type="entry name" value="CBS"/>
    <property type="match status" value="2"/>
</dbReference>
<dbReference type="PANTHER" id="PTHR43427">
    <property type="entry name" value="CHLORIDE CHANNEL PROTEIN CLC-E"/>
    <property type="match status" value="1"/>
</dbReference>
<feature type="domain" description="CBS" evidence="12">
    <location>
        <begin position="468"/>
        <end position="527"/>
    </location>
</feature>
<keyword evidence="3 11" id="KW-0812">Transmembrane</keyword>
<sequence length="591" mass="64067">MNSWTTFKQKLHTDLQTLLPSSPLGEGERLSHFRAHSARETVVMMLCALIIGAGSGVLAVSLNWGVHFLQESILFLPDLGQILMPALGAGLAVFMIRNLLRDPSGHGVPEVIHAVLHDARNLKKRMIFSRFFGSLLTVGTGNSAGLEGPTVCIGAAWGAVIARWLNTNERRSKLLLGYGVAGAVAAIFNAPLTGLIFTLEIILGEWSVLTVLPSIIAAVTATEFSRVLMGNKITFTHEFEFFDPTSLVACVLLGILTGFVSIAFSRSLSWSEKKFHKVGSPWARAALGGAIIGGMAYLNPSVLGEGYNITQEFLAQIDQRTVEWVLLFIMLKFIACCVTLGSGGVGGVFAPSLVLGSAVGMSFGLILGLTGWDGVAEPAAFALVGMAGMVTGVMHGPLTGVFLVMESTGGYSLILPLMLTASSAMVTSSFLEVGSVYTRNLIFKGDLVKRGSDQHLLRSLSRDFQDLLDHDFLTVRDSTLLGEFVEVFKNAHRNYFPVLEADSDRCIGIIFLDDIRSYLFDAHLYNIVSMGSIMRSLPIISTNESIEEALDKFELSGAWALPVMDGKERFLGMLSKSTLFDHYRRELQITV</sequence>
<reference evidence="14" key="1">
    <citation type="submission" date="2017-09" db="EMBL/GenBank/DDBJ databases">
        <title>The Reconstruction of 2,631 Draft Metagenome-Assembled Genomes from the Global Oceans.</title>
        <authorList>
            <person name="Tully B.J."/>
            <person name="Graham E.D."/>
            <person name="Heidelberg J.F."/>
        </authorList>
    </citation>
    <scope>NUCLEOTIDE SEQUENCE [LARGE SCALE GENOMIC DNA]</scope>
</reference>
<feature type="transmembrane region" description="Helical" evidence="11">
    <location>
        <begin position="42"/>
        <end position="62"/>
    </location>
</feature>
<evidence type="ECO:0000256" key="3">
    <source>
        <dbReference type="ARBA" id="ARBA00022692"/>
    </source>
</evidence>
<dbReference type="GO" id="GO:0005254">
    <property type="term" value="F:chloride channel activity"/>
    <property type="evidence" value="ECO:0007669"/>
    <property type="project" value="UniProtKB-KW"/>
</dbReference>
<keyword evidence="7" id="KW-0869">Chloride channel</keyword>
<dbReference type="EMBL" id="NZEX01000102">
    <property type="protein sequence ID" value="MAH63628.1"/>
    <property type="molecule type" value="Genomic_DNA"/>
</dbReference>
<evidence type="ECO:0000256" key="10">
    <source>
        <dbReference type="PROSITE-ProRule" id="PRU00703"/>
    </source>
</evidence>
<evidence type="ECO:0000313" key="13">
    <source>
        <dbReference type="EMBL" id="MAH63628.1"/>
    </source>
</evidence>
<dbReference type="SUPFAM" id="SSF81340">
    <property type="entry name" value="Clc chloride channel"/>
    <property type="match status" value="1"/>
</dbReference>
<dbReference type="PROSITE" id="PS51371">
    <property type="entry name" value="CBS"/>
    <property type="match status" value="2"/>
</dbReference>
<keyword evidence="8" id="KW-0868">Chloride</keyword>
<dbReference type="PANTHER" id="PTHR43427:SF6">
    <property type="entry name" value="CHLORIDE CHANNEL PROTEIN CLC-E"/>
    <property type="match status" value="1"/>
</dbReference>
<evidence type="ECO:0000256" key="2">
    <source>
        <dbReference type="ARBA" id="ARBA00022448"/>
    </source>
</evidence>
<feature type="transmembrane region" description="Helical" evidence="11">
    <location>
        <begin position="348"/>
        <end position="369"/>
    </location>
</feature>
<dbReference type="PRINTS" id="PR00762">
    <property type="entry name" value="CLCHANNEL"/>
</dbReference>
<feature type="transmembrane region" description="Helical" evidence="11">
    <location>
        <begin position="324"/>
        <end position="342"/>
    </location>
</feature>
<feature type="transmembrane region" description="Helical" evidence="11">
    <location>
        <begin position="282"/>
        <end position="303"/>
    </location>
</feature>
<dbReference type="InterPro" id="IPR000644">
    <property type="entry name" value="CBS_dom"/>
</dbReference>
<evidence type="ECO:0000313" key="14">
    <source>
        <dbReference type="Proteomes" id="UP000226525"/>
    </source>
</evidence>
<keyword evidence="9" id="KW-0407">Ion channel</keyword>
<feature type="transmembrane region" description="Helical" evidence="11">
    <location>
        <begin position="381"/>
        <end position="405"/>
    </location>
</feature>
<evidence type="ECO:0000256" key="8">
    <source>
        <dbReference type="ARBA" id="ARBA00023214"/>
    </source>
</evidence>
<comment type="caution">
    <text evidence="13">The sequence shown here is derived from an EMBL/GenBank/DDBJ whole genome shotgun (WGS) entry which is preliminary data.</text>
</comment>
<feature type="transmembrane region" description="Helical" evidence="11">
    <location>
        <begin position="208"/>
        <end position="229"/>
    </location>
</feature>
<keyword evidence="2" id="KW-0813">Transport</keyword>
<feature type="transmembrane region" description="Helical" evidence="11">
    <location>
        <begin position="82"/>
        <end position="100"/>
    </location>
</feature>
<evidence type="ECO:0000256" key="4">
    <source>
        <dbReference type="ARBA" id="ARBA00022989"/>
    </source>
</evidence>
<dbReference type="InterPro" id="IPR014743">
    <property type="entry name" value="Cl-channel_core"/>
</dbReference>
<keyword evidence="4 11" id="KW-1133">Transmembrane helix</keyword>
<keyword evidence="6 11" id="KW-0472">Membrane</keyword>
<organism evidence="13 14">
    <name type="scientific">SAR324 cluster bacterium</name>
    <dbReference type="NCBI Taxonomy" id="2024889"/>
    <lineage>
        <taxon>Bacteria</taxon>
        <taxon>Deltaproteobacteria</taxon>
        <taxon>SAR324 cluster</taxon>
    </lineage>
</organism>
<feature type="transmembrane region" description="Helical" evidence="11">
    <location>
        <begin position="411"/>
        <end position="431"/>
    </location>
</feature>
<dbReference type="SUPFAM" id="SSF54631">
    <property type="entry name" value="CBS-domain pair"/>
    <property type="match status" value="1"/>
</dbReference>
<evidence type="ECO:0000259" key="12">
    <source>
        <dbReference type="PROSITE" id="PS51371"/>
    </source>
</evidence>
<gene>
    <name evidence="13" type="ORF">CMN54_09330</name>
</gene>
<evidence type="ECO:0000256" key="9">
    <source>
        <dbReference type="ARBA" id="ARBA00023303"/>
    </source>
</evidence>
<dbReference type="GO" id="GO:0034707">
    <property type="term" value="C:chloride channel complex"/>
    <property type="evidence" value="ECO:0007669"/>
    <property type="project" value="UniProtKB-KW"/>
</dbReference>
<proteinExistence type="predicted"/>
<dbReference type="Pfam" id="PF00654">
    <property type="entry name" value="Voltage_CLC"/>
    <property type="match status" value="1"/>
</dbReference>
<keyword evidence="5" id="KW-0406">Ion transport</keyword>
<dbReference type="Gene3D" id="3.10.580.10">
    <property type="entry name" value="CBS-domain"/>
    <property type="match status" value="1"/>
</dbReference>